<dbReference type="RefSeq" id="WP_179387657.1">
    <property type="nucleotide sequence ID" value="NZ_JACBYQ010000001.1"/>
</dbReference>
<dbReference type="PANTHER" id="PTHR34387:SF1">
    <property type="entry name" value="PERIPLASMIC IMMUNOGENIC PROTEIN"/>
    <property type="match status" value="1"/>
</dbReference>
<comment type="caution">
    <text evidence="1">The sequence shown here is derived from an EMBL/GenBank/DDBJ whole genome shotgun (WGS) entry which is preliminary data.</text>
</comment>
<dbReference type="GO" id="GO:0006974">
    <property type="term" value="P:DNA damage response"/>
    <property type="evidence" value="ECO:0007669"/>
    <property type="project" value="TreeGrafter"/>
</dbReference>
<gene>
    <name evidence="1" type="ORF">FHU41_000015</name>
</gene>
<evidence type="ECO:0000313" key="2">
    <source>
        <dbReference type="Proteomes" id="UP000521748"/>
    </source>
</evidence>
<dbReference type="AlphaFoldDB" id="A0A7Y9LQM2"/>
<dbReference type="InterPro" id="IPR052022">
    <property type="entry name" value="26kDa_periplasmic_antigen"/>
</dbReference>
<accession>A0A7Y9LQM2</accession>
<dbReference type="PANTHER" id="PTHR34387">
    <property type="entry name" value="SLR1258 PROTEIN"/>
    <property type="match status" value="1"/>
</dbReference>
<name>A0A7Y9LQM2_9MICC</name>
<dbReference type="Gene3D" id="3.30.70.2970">
    <property type="entry name" value="Protein of unknown function (DUF541), domain 2"/>
    <property type="match status" value="1"/>
</dbReference>
<proteinExistence type="predicted"/>
<reference evidence="1 2" key="1">
    <citation type="submission" date="2020-07" db="EMBL/GenBank/DDBJ databases">
        <title>Sequencing the genomes of 1000 actinobacteria strains.</title>
        <authorList>
            <person name="Klenk H.-P."/>
        </authorList>
    </citation>
    <scope>NUCLEOTIDE SEQUENCE [LARGE SCALE GENOMIC DNA]</scope>
    <source>
        <strain evidence="1 2">DSM 102047</strain>
    </source>
</reference>
<organism evidence="1 2">
    <name type="scientific">Psychromicrobium silvestre</name>
    <dbReference type="NCBI Taxonomy" id="1645614"/>
    <lineage>
        <taxon>Bacteria</taxon>
        <taxon>Bacillati</taxon>
        <taxon>Actinomycetota</taxon>
        <taxon>Actinomycetes</taxon>
        <taxon>Micrococcales</taxon>
        <taxon>Micrococcaceae</taxon>
        <taxon>Psychromicrobium</taxon>
    </lineage>
</organism>
<sequence>METSNTITVTGHGAASQAPDTLTLNIGVETVRASLTEAYQDAALSMRAVQSALDKLELDRKDSSTSGLSLRAETAWQEGKGNVTTGYNCSSTLTVRLSLQGVAEQAIAAIIEAGGDDVRLNGLQPSISDPAEVAEQARTLAWADAARNAAHFAELAGRSLGKVLEIAESQEHSPHPLERMDKVTFSAISMPIEAGESAVTASVRVTWELA</sequence>
<dbReference type="Gene3D" id="3.30.110.170">
    <property type="entry name" value="Protein of unknown function (DUF541), domain 1"/>
    <property type="match status" value="1"/>
</dbReference>
<evidence type="ECO:0000313" key="1">
    <source>
        <dbReference type="EMBL" id="NYE93794.1"/>
    </source>
</evidence>
<protein>
    <recommendedName>
        <fullName evidence="3">Periplasmic immunogenic protein</fullName>
    </recommendedName>
</protein>
<evidence type="ECO:0008006" key="3">
    <source>
        <dbReference type="Google" id="ProtNLM"/>
    </source>
</evidence>
<dbReference type="Pfam" id="PF04402">
    <property type="entry name" value="SIMPL"/>
    <property type="match status" value="1"/>
</dbReference>
<dbReference type="EMBL" id="JACBYQ010000001">
    <property type="protein sequence ID" value="NYE93794.1"/>
    <property type="molecule type" value="Genomic_DNA"/>
</dbReference>
<keyword evidence="2" id="KW-1185">Reference proteome</keyword>
<dbReference type="InterPro" id="IPR007497">
    <property type="entry name" value="SIMPL/DUF541"/>
</dbReference>
<dbReference type="Proteomes" id="UP000521748">
    <property type="component" value="Unassembled WGS sequence"/>
</dbReference>